<dbReference type="InterPro" id="IPR011990">
    <property type="entry name" value="TPR-like_helical_dom_sf"/>
</dbReference>
<feature type="compositionally biased region" description="Acidic residues" evidence="1">
    <location>
        <begin position="503"/>
        <end position="512"/>
    </location>
</feature>
<dbReference type="KEGG" id="bkw:BkAM31D_21500"/>
<dbReference type="STRING" id="199441.BkAM31D_21500"/>
<dbReference type="InterPro" id="IPR019734">
    <property type="entry name" value="TPR_rpt"/>
</dbReference>
<feature type="region of interest" description="Disordered" evidence="1">
    <location>
        <begin position="464"/>
        <end position="536"/>
    </location>
</feature>
<dbReference type="Pfam" id="PF18998">
    <property type="entry name" value="Flg_new_2"/>
    <property type="match status" value="2"/>
</dbReference>
<dbReference type="Gene3D" id="2.60.40.1080">
    <property type="match status" value="1"/>
</dbReference>
<dbReference type="InterPro" id="IPR044060">
    <property type="entry name" value="Bacterial_rp_domain"/>
</dbReference>
<sequence length="536" mass="59727">MPKKIVIPSLSIIILFFAGVLLLFPFESSGQIKQLEQKATTAFDQANFDESISYYEEILQVDPLHVNARLGLAKSYHSIAKLERAEMTLLEGIELLPDEARFYTHLSDLYVSQSDIVSTLSILKQGFEQTKSDDFQEKYETFLSQITIEIERPFIQVGHKRELKLVWSDEKERTLPIDAEWTVSDSDIANLDLQEKETWMLTGEAPGSMTVTAAAEDLTRKLEVEIKDQVVEEMEWLTAEEPTVMLNETLPITLQAFDANGEKMDIRPNWSVKGERGLLSESSHDNEILFLASEVGTETVEAEVDGLEISLEIEIVDENMLTTYVTGDGTVTAFPAKTHYTYGETIELQAVAAPGWTFKHWTGDLTGSVASQTITLEQPLSIGAVFERDLPSFTLQISKSGQGTIVQSTLDNPIQEGETVTVTARPDPGYVFERWTGTLSSSNASITFTMDQSISLQAVFKKQVTSSPQPAQQVEKPQPPQGKKESESETEQSKPVQKPTEPDEKEPDETPEQPETKPEPVPEPKPDPDEGSDESE</sequence>
<dbReference type="EMBL" id="CP020814">
    <property type="protein sequence ID" value="ARK32219.1"/>
    <property type="molecule type" value="Genomic_DNA"/>
</dbReference>
<dbReference type="Gene3D" id="1.25.40.10">
    <property type="entry name" value="Tetratricopeptide repeat domain"/>
    <property type="match status" value="1"/>
</dbReference>
<organism evidence="3 4">
    <name type="scientific">Halalkalibacter krulwichiae</name>
    <dbReference type="NCBI Taxonomy" id="199441"/>
    <lineage>
        <taxon>Bacteria</taxon>
        <taxon>Bacillati</taxon>
        <taxon>Bacillota</taxon>
        <taxon>Bacilli</taxon>
        <taxon>Bacillales</taxon>
        <taxon>Bacillaceae</taxon>
        <taxon>Halalkalibacter</taxon>
    </lineage>
</organism>
<dbReference type="SMART" id="SM00028">
    <property type="entry name" value="TPR"/>
    <property type="match status" value="2"/>
</dbReference>
<keyword evidence="4" id="KW-1185">Reference proteome</keyword>
<reference evidence="3 4" key="1">
    <citation type="submission" date="2017-04" db="EMBL/GenBank/DDBJ databases">
        <title>Bacillus krulwichiae AM31D Genome sequencing and assembly.</title>
        <authorList>
            <person name="Krulwich T.A."/>
            <person name="Anastor L."/>
            <person name="Ehrlich R."/>
            <person name="Ehrlich G.D."/>
            <person name="Janto B."/>
        </authorList>
    </citation>
    <scope>NUCLEOTIDE SEQUENCE [LARGE SCALE GENOMIC DNA]</scope>
    <source>
        <strain evidence="3 4">AM31D</strain>
    </source>
</reference>
<protein>
    <recommendedName>
        <fullName evidence="2">Bacterial repeat domain-containing protein</fullName>
    </recommendedName>
</protein>
<dbReference type="AlphaFoldDB" id="A0A1X9MFJ1"/>
<dbReference type="RefSeq" id="WP_066158254.1">
    <property type="nucleotide sequence ID" value="NZ_CP020814.1"/>
</dbReference>
<evidence type="ECO:0000259" key="2">
    <source>
        <dbReference type="Pfam" id="PF18998"/>
    </source>
</evidence>
<name>A0A1X9MFJ1_9BACI</name>
<gene>
    <name evidence="3" type="ORF">BkAM31D_21500</name>
</gene>
<proteinExistence type="predicted"/>
<evidence type="ECO:0000313" key="3">
    <source>
        <dbReference type="EMBL" id="ARK32219.1"/>
    </source>
</evidence>
<feature type="compositionally biased region" description="Basic and acidic residues" evidence="1">
    <location>
        <begin position="514"/>
        <end position="528"/>
    </location>
</feature>
<dbReference type="Pfam" id="PF14559">
    <property type="entry name" value="TPR_19"/>
    <property type="match status" value="1"/>
</dbReference>
<evidence type="ECO:0000256" key="1">
    <source>
        <dbReference type="SAM" id="MobiDB-lite"/>
    </source>
</evidence>
<accession>A0A1X9MFJ1</accession>
<evidence type="ECO:0000313" key="4">
    <source>
        <dbReference type="Proteomes" id="UP000193006"/>
    </source>
</evidence>
<dbReference type="Proteomes" id="UP000193006">
    <property type="component" value="Chromosome"/>
</dbReference>
<dbReference type="SUPFAM" id="SSF48452">
    <property type="entry name" value="TPR-like"/>
    <property type="match status" value="1"/>
</dbReference>
<feature type="domain" description="Bacterial repeat" evidence="2">
    <location>
        <begin position="394"/>
        <end position="462"/>
    </location>
</feature>
<feature type="domain" description="Bacterial repeat" evidence="2">
    <location>
        <begin position="321"/>
        <end position="388"/>
    </location>
</feature>